<organism evidence="2 3">
    <name type="scientific">Liparis tanakae</name>
    <name type="common">Tanaka's snailfish</name>
    <dbReference type="NCBI Taxonomy" id="230148"/>
    <lineage>
        <taxon>Eukaryota</taxon>
        <taxon>Metazoa</taxon>
        <taxon>Chordata</taxon>
        <taxon>Craniata</taxon>
        <taxon>Vertebrata</taxon>
        <taxon>Euteleostomi</taxon>
        <taxon>Actinopterygii</taxon>
        <taxon>Neopterygii</taxon>
        <taxon>Teleostei</taxon>
        <taxon>Neoteleostei</taxon>
        <taxon>Acanthomorphata</taxon>
        <taxon>Eupercaria</taxon>
        <taxon>Perciformes</taxon>
        <taxon>Cottioidei</taxon>
        <taxon>Cottales</taxon>
        <taxon>Liparidae</taxon>
        <taxon>Liparis</taxon>
    </lineage>
</organism>
<evidence type="ECO:0000313" key="2">
    <source>
        <dbReference type="EMBL" id="TNN43932.1"/>
    </source>
</evidence>
<protein>
    <submittedName>
        <fullName evidence="2">Uncharacterized protein</fullName>
    </submittedName>
</protein>
<comment type="caution">
    <text evidence="2">The sequence shown here is derived from an EMBL/GenBank/DDBJ whole genome shotgun (WGS) entry which is preliminary data.</text>
</comment>
<accession>A0A4Z2FUA2</accession>
<dbReference type="Proteomes" id="UP000314294">
    <property type="component" value="Unassembled WGS sequence"/>
</dbReference>
<feature type="compositionally biased region" description="Basic and acidic residues" evidence="1">
    <location>
        <begin position="55"/>
        <end position="65"/>
    </location>
</feature>
<dbReference type="EMBL" id="SRLO01000936">
    <property type="protein sequence ID" value="TNN43932.1"/>
    <property type="molecule type" value="Genomic_DNA"/>
</dbReference>
<proteinExistence type="predicted"/>
<gene>
    <name evidence="2" type="ORF">EYF80_045869</name>
</gene>
<feature type="region of interest" description="Disordered" evidence="1">
    <location>
        <begin position="43"/>
        <end position="65"/>
    </location>
</feature>
<reference evidence="2 3" key="1">
    <citation type="submission" date="2019-03" db="EMBL/GenBank/DDBJ databases">
        <title>First draft genome of Liparis tanakae, snailfish: a comprehensive survey of snailfish specific genes.</title>
        <authorList>
            <person name="Kim W."/>
            <person name="Song I."/>
            <person name="Jeong J.-H."/>
            <person name="Kim D."/>
            <person name="Kim S."/>
            <person name="Ryu S."/>
            <person name="Song J.Y."/>
            <person name="Lee S.K."/>
        </authorList>
    </citation>
    <scope>NUCLEOTIDE SEQUENCE [LARGE SCALE GENOMIC DNA]</scope>
    <source>
        <tissue evidence="2">Muscle</tissue>
    </source>
</reference>
<evidence type="ECO:0000256" key="1">
    <source>
        <dbReference type="SAM" id="MobiDB-lite"/>
    </source>
</evidence>
<name>A0A4Z2FUA2_9TELE</name>
<evidence type="ECO:0000313" key="3">
    <source>
        <dbReference type="Proteomes" id="UP000314294"/>
    </source>
</evidence>
<dbReference type="AlphaFoldDB" id="A0A4Z2FUA2"/>
<feature type="compositionally biased region" description="Basic residues" evidence="1">
    <location>
        <begin position="45"/>
        <end position="54"/>
    </location>
</feature>
<sequence length="65" mass="7581">MFDVGERESPEAKLLLLLRAADLLSGCCEMALSTMYNVSRGREVWRKRKRKRKSRGADEDHDREL</sequence>
<keyword evidence="3" id="KW-1185">Reference proteome</keyword>